<evidence type="ECO:0000313" key="1">
    <source>
        <dbReference type="EMBL" id="KAA9007720.1"/>
    </source>
</evidence>
<gene>
    <name evidence="1" type="ORF">F4V43_04375</name>
</gene>
<name>A0A5J5GI62_9BACL</name>
<keyword evidence="2" id="KW-1185">Reference proteome</keyword>
<proteinExistence type="predicted"/>
<reference evidence="1 2" key="1">
    <citation type="submission" date="2019-09" db="EMBL/GenBank/DDBJ databases">
        <title>Bacillus ochoae sp. nov., Paenibacillus whitsoniae sp. nov., Paenibacillus spiritus sp. nov. Isolated from the Mars Exploration Rover during spacecraft assembly.</title>
        <authorList>
            <person name="Seuylemezian A."/>
            <person name="Vaishampayan P."/>
        </authorList>
    </citation>
    <scope>NUCLEOTIDE SEQUENCE [LARGE SCALE GENOMIC DNA]</scope>
    <source>
        <strain evidence="1 2">MER_111</strain>
    </source>
</reference>
<dbReference type="OrthoDB" id="2607182at2"/>
<protein>
    <submittedName>
        <fullName evidence="1">Uncharacterized protein</fullName>
    </submittedName>
</protein>
<dbReference type="RefSeq" id="WP_150457009.1">
    <property type="nucleotide sequence ID" value="NZ_VYKK01000004.1"/>
</dbReference>
<sequence>MSKHIQAYFRSEDEAEGAKTALLGYRTDSLEMSPLTEPLGQGRTLLVPIIPYNSASIGGTGIGSSYNAPVGPIVAAAATAPDDQVDGRDTVDKDHVIAPGREYTDADLSELHYVMSFRIGDADEADIVSALRSKNAFVEVLD</sequence>
<dbReference type="AlphaFoldDB" id="A0A5J5GI62"/>
<comment type="caution">
    <text evidence="1">The sequence shown here is derived from an EMBL/GenBank/DDBJ whole genome shotgun (WGS) entry which is preliminary data.</text>
</comment>
<accession>A0A5J5GI62</accession>
<organism evidence="1 2">
    <name type="scientific">Paenibacillus spiritus</name>
    <dbReference type="NCBI Taxonomy" id="2496557"/>
    <lineage>
        <taxon>Bacteria</taxon>
        <taxon>Bacillati</taxon>
        <taxon>Bacillota</taxon>
        <taxon>Bacilli</taxon>
        <taxon>Bacillales</taxon>
        <taxon>Paenibacillaceae</taxon>
        <taxon>Paenibacillus</taxon>
    </lineage>
</organism>
<evidence type="ECO:0000313" key="2">
    <source>
        <dbReference type="Proteomes" id="UP000367750"/>
    </source>
</evidence>
<dbReference type="Proteomes" id="UP000367750">
    <property type="component" value="Unassembled WGS sequence"/>
</dbReference>
<dbReference type="EMBL" id="VYKK01000004">
    <property type="protein sequence ID" value="KAA9007720.1"/>
    <property type="molecule type" value="Genomic_DNA"/>
</dbReference>